<evidence type="ECO:0000259" key="2">
    <source>
        <dbReference type="Pfam" id="PF01814"/>
    </source>
</evidence>
<keyword evidence="4" id="KW-1185">Reference proteome</keyword>
<dbReference type="Pfam" id="PF01814">
    <property type="entry name" value="Hemerythrin"/>
    <property type="match status" value="1"/>
</dbReference>
<feature type="domain" description="Hemerythrin-like" evidence="2">
    <location>
        <begin position="46"/>
        <end position="182"/>
    </location>
</feature>
<evidence type="ECO:0000256" key="1">
    <source>
        <dbReference type="SAM" id="MobiDB-lite"/>
    </source>
</evidence>
<sequence>MPPGCTTAVTRRYSSETRRLEDRSQSINERILAVSDKNHPGADETPLSDFSNCHAGILEGLEAFAELPALVSAADRARRVGQRMVDLFATGVIEHHAEEEEELFPAVVASSEPGEELDRVKQLVDRLTREHREFEAMWKRLAPAVKKAARGQSVQLDLAEVERLVRTYAEHASFEEAEFLPLSERILGRNSNHMAALGLSLHMRHAPLAKRNI</sequence>
<evidence type="ECO:0000313" key="3">
    <source>
        <dbReference type="EMBL" id="NMF94700.1"/>
    </source>
</evidence>
<dbReference type="InterPro" id="IPR012312">
    <property type="entry name" value="Hemerythrin-like"/>
</dbReference>
<dbReference type="EMBL" id="WTVH01000035">
    <property type="protein sequence ID" value="NMF94700.1"/>
    <property type="molecule type" value="Genomic_DNA"/>
</dbReference>
<name>A0ABX1N608_9RHOO</name>
<comment type="caution">
    <text evidence="3">The sequence shown here is derived from an EMBL/GenBank/DDBJ whole genome shotgun (WGS) entry which is preliminary data.</text>
</comment>
<reference evidence="3" key="1">
    <citation type="submission" date="2019-12" db="EMBL/GenBank/DDBJ databases">
        <title>Comparative genomics gives insights into the taxonomy of the Azoarcus-Aromatoleum group and reveals separate origins of nif in the plant-associated Azoarcus and non-plant-associated Aromatoleum sub-groups.</title>
        <authorList>
            <person name="Lafos M."/>
            <person name="Maluk M."/>
            <person name="Batista M."/>
            <person name="Junghare M."/>
            <person name="Carmona M."/>
            <person name="Faoro H."/>
            <person name="Cruz L.M."/>
            <person name="Battistoni F."/>
            <person name="De Souza E."/>
            <person name="Pedrosa F."/>
            <person name="Chen W.-M."/>
            <person name="Poole P.S."/>
            <person name="Dixon R.A."/>
            <person name="James E.K."/>
        </authorList>
    </citation>
    <scope>NUCLEOTIDE SEQUENCE</scope>
    <source>
        <strain evidence="3">U120</strain>
    </source>
</reference>
<dbReference type="Proteomes" id="UP000601990">
    <property type="component" value="Unassembled WGS sequence"/>
</dbReference>
<evidence type="ECO:0000313" key="4">
    <source>
        <dbReference type="Proteomes" id="UP000601990"/>
    </source>
</evidence>
<feature type="compositionally biased region" description="Basic and acidic residues" evidence="1">
    <location>
        <begin position="13"/>
        <end position="24"/>
    </location>
</feature>
<accession>A0ABX1N608</accession>
<gene>
    <name evidence="3" type="ORF">GO608_15340</name>
</gene>
<protein>
    <submittedName>
        <fullName evidence="3">Hemerythrin domain-containing protein</fullName>
    </submittedName>
</protein>
<feature type="region of interest" description="Disordered" evidence="1">
    <location>
        <begin position="1"/>
        <end position="24"/>
    </location>
</feature>
<organism evidence="3 4">
    <name type="scientific">Aromatoleum buckelii</name>
    <dbReference type="NCBI Taxonomy" id="200254"/>
    <lineage>
        <taxon>Bacteria</taxon>
        <taxon>Pseudomonadati</taxon>
        <taxon>Pseudomonadota</taxon>
        <taxon>Betaproteobacteria</taxon>
        <taxon>Rhodocyclales</taxon>
        <taxon>Rhodocyclaceae</taxon>
        <taxon>Aromatoleum</taxon>
    </lineage>
</organism>
<proteinExistence type="predicted"/>
<dbReference type="Gene3D" id="1.20.120.520">
    <property type="entry name" value="nmb1532 protein domain like"/>
    <property type="match status" value="1"/>
</dbReference>